<feature type="region of interest" description="Disordered" evidence="1">
    <location>
        <begin position="1"/>
        <end position="23"/>
    </location>
</feature>
<sequence length="147" mass="17166">MRSQERKKLQAQEEDLKKERETLEREKKLEEEIRIQERKKLQAQEEDLKKEREKLEREKKLEEEMRSQELKKLQAQEEDLKKEREKLESESDLNFCRSTDSIEDIVSSASMARGAKRLTVSLGASCLLDFSALRLAGTSISAAPWGL</sequence>
<gene>
    <name evidence="2" type="ORF">PoB_006372100</name>
</gene>
<keyword evidence="3" id="KW-1185">Reference proteome</keyword>
<organism evidence="2 3">
    <name type="scientific">Plakobranchus ocellatus</name>
    <dbReference type="NCBI Taxonomy" id="259542"/>
    <lineage>
        <taxon>Eukaryota</taxon>
        <taxon>Metazoa</taxon>
        <taxon>Spiralia</taxon>
        <taxon>Lophotrochozoa</taxon>
        <taxon>Mollusca</taxon>
        <taxon>Gastropoda</taxon>
        <taxon>Heterobranchia</taxon>
        <taxon>Euthyneura</taxon>
        <taxon>Panpulmonata</taxon>
        <taxon>Sacoglossa</taxon>
        <taxon>Placobranchoidea</taxon>
        <taxon>Plakobranchidae</taxon>
        <taxon>Plakobranchus</taxon>
    </lineage>
</organism>
<name>A0AAV4CZQ4_9GAST</name>
<comment type="caution">
    <text evidence="2">The sequence shown here is derived from an EMBL/GenBank/DDBJ whole genome shotgun (WGS) entry which is preliminary data.</text>
</comment>
<evidence type="ECO:0000313" key="2">
    <source>
        <dbReference type="EMBL" id="GFO37216.1"/>
    </source>
</evidence>
<evidence type="ECO:0000313" key="3">
    <source>
        <dbReference type="Proteomes" id="UP000735302"/>
    </source>
</evidence>
<reference evidence="2 3" key="1">
    <citation type="journal article" date="2021" name="Elife">
        <title>Chloroplast acquisition without the gene transfer in kleptoplastic sea slugs, Plakobranchus ocellatus.</title>
        <authorList>
            <person name="Maeda T."/>
            <person name="Takahashi S."/>
            <person name="Yoshida T."/>
            <person name="Shimamura S."/>
            <person name="Takaki Y."/>
            <person name="Nagai Y."/>
            <person name="Toyoda A."/>
            <person name="Suzuki Y."/>
            <person name="Arimoto A."/>
            <person name="Ishii H."/>
            <person name="Satoh N."/>
            <person name="Nishiyama T."/>
            <person name="Hasebe M."/>
            <person name="Maruyama T."/>
            <person name="Minagawa J."/>
            <person name="Obokata J."/>
            <person name="Shigenobu S."/>
        </authorList>
    </citation>
    <scope>NUCLEOTIDE SEQUENCE [LARGE SCALE GENOMIC DNA]</scope>
</reference>
<protein>
    <submittedName>
        <fullName evidence="2">Uncharacterized protein</fullName>
    </submittedName>
</protein>
<accession>A0AAV4CZQ4</accession>
<dbReference type="Proteomes" id="UP000735302">
    <property type="component" value="Unassembled WGS sequence"/>
</dbReference>
<proteinExistence type="predicted"/>
<feature type="region of interest" description="Disordered" evidence="1">
    <location>
        <begin position="40"/>
        <end position="85"/>
    </location>
</feature>
<dbReference type="AlphaFoldDB" id="A0AAV4CZQ4"/>
<evidence type="ECO:0000256" key="1">
    <source>
        <dbReference type="SAM" id="MobiDB-lite"/>
    </source>
</evidence>
<dbReference type="EMBL" id="BLXT01007182">
    <property type="protein sequence ID" value="GFO37216.1"/>
    <property type="molecule type" value="Genomic_DNA"/>
</dbReference>